<dbReference type="Pfam" id="PF02914">
    <property type="entry name" value="DDE_2"/>
    <property type="match status" value="1"/>
</dbReference>
<evidence type="ECO:0000313" key="1">
    <source>
        <dbReference type="EMBL" id="AUN31273.1"/>
    </source>
</evidence>
<dbReference type="SUPFAM" id="SSF46689">
    <property type="entry name" value="Homeodomain-like"/>
    <property type="match status" value="2"/>
</dbReference>
<keyword evidence="2" id="KW-1185">Reference proteome</keyword>
<dbReference type="Gene3D" id="1.10.10.10">
    <property type="entry name" value="Winged helix-like DNA-binding domain superfamily/Winged helix DNA-binding domain"/>
    <property type="match status" value="1"/>
</dbReference>
<dbReference type="InterPro" id="IPR012337">
    <property type="entry name" value="RNaseH-like_sf"/>
</dbReference>
<dbReference type="InterPro" id="IPR015126">
    <property type="entry name" value="Mu_I-gamma"/>
</dbReference>
<dbReference type="InterPro" id="IPR004189">
    <property type="entry name" value="Phage_Mu_transposase"/>
</dbReference>
<dbReference type="Pfam" id="PF09299">
    <property type="entry name" value="Mu-transpos_C"/>
    <property type="match status" value="1"/>
</dbReference>
<protein>
    <submittedName>
        <fullName evidence="1">Uncharacterized protein</fullName>
    </submittedName>
</protein>
<reference evidence="1 2" key="1">
    <citation type="submission" date="2017-12" db="EMBL/GenBank/DDBJ databases">
        <title>Genomes of bacteria within cyanobacterial aggregates.</title>
        <authorList>
            <person name="Cai H."/>
        </authorList>
    </citation>
    <scope>NUCLEOTIDE SEQUENCE [LARGE SCALE GENOMIC DNA]</scope>
    <source>
        <strain evidence="1 2">TH16</strain>
    </source>
</reference>
<sequence>MAGAGMTQEWFTAAEMAALMNVSHQRLNQIVEERNWRARDTMRSASNPNGTWKREGGKNVYHLSLLPAPIRAKLAAQAQAPAEPDADRKAVKERLARDLAWSQYEKASDTAKERAKKKLAAIQAVEQLLLTGMSKDAAVRLIGAEQGFSAASYYGWEQRIAGVARDDRLAYLMDRYVGRMADSEACTPAAWDFLLADYLRPEAKARPFEVCYRTLAGVAKTKGWTIPSCRTLWRRVEREIPVVVRVLRREGVDALKRMFPAQERDRSIFHAMEAINMDGHVFDVFVRWPDGSIGRPCFLGIQDLYSNLIVGWRVDRSENKELVRLAIGDMVQRWGIPDCVYLDNGRSFASKWISGGSANRYRFKIKEEEPLGLLTELDVKITFVTPYHGQAKPIERAWRDFCATIATDPRFAGAYTGNSPENKPDNYGQTAVPLDEFLKVVAWGVHEYNNRPKRETAVCGGRMSFQQAFDASYALAPIRKATPQQYRLWLLAAEGVTARKVDGSVHIEGNRYWAEFLSQHRGDKLVVRFDPQDLHADVHLYSLSGAYLGAAQCVEAAGFADVEAGRAHARARNAWIKAAKDMAKAEQRMSVEEVAAMMPELPEGEAAPVPVPASIIRPVFGNTALAMQPEPDLIPDQTPSTLINLNRFLKLVGDE</sequence>
<dbReference type="GO" id="GO:0004803">
    <property type="term" value="F:transposase activity"/>
    <property type="evidence" value="ECO:0007669"/>
    <property type="project" value="InterPro"/>
</dbReference>
<dbReference type="InterPro" id="IPR036388">
    <property type="entry name" value="WH-like_DNA-bd_sf"/>
</dbReference>
<accession>A0A2K9NDR3</accession>
<dbReference type="GO" id="GO:0003677">
    <property type="term" value="F:DNA binding"/>
    <property type="evidence" value="ECO:0007669"/>
    <property type="project" value="InterPro"/>
</dbReference>
<dbReference type="InterPro" id="IPR015378">
    <property type="entry name" value="Transposase-like_Mu_C"/>
</dbReference>
<dbReference type="Gene3D" id="6.10.250.2550">
    <property type="match status" value="1"/>
</dbReference>
<evidence type="ECO:0000313" key="2">
    <source>
        <dbReference type="Proteomes" id="UP000234752"/>
    </source>
</evidence>
<dbReference type="Gene3D" id="2.30.30.130">
    <property type="entry name" value="Transposase, Mu, C-terminal"/>
    <property type="match status" value="1"/>
</dbReference>
<dbReference type="InterPro" id="IPR036397">
    <property type="entry name" value="RNaseH_sf"/>
</dbReference>
<dbReference type="Gene3D" id="1.10.10.60">
    <property type="entry name" value="Homeodomain-like"/>
    <property type="match status" value="2"/>
</dbReference>
<dbReference type="GO" id="GO:0015074">
    <property type="term" value="P:DNA integration"/>
    <property type="evidence" value="ECO:0007669"/>
    <property type="project" value="InterPro"/>
</dbReference>
<name>A0A2K9NDR3_9PROT</name>
<organism evidence="1 2">
    <name type="scientific">Niveispirillum cyanobacteriorum</name>
    <dbReference type="NCBI Taxonomy" id="1612173"/>
    <lineage>
        <taxon>Bacteria</taxon>
        <taxon>Pseudomonadati</taxon>
        <taxon>Pseudomonadota</taxon>
        <taxon>Alphaproteobacteria</taxon>
        <taxon>Rhodospirillales</taxon>
        <taxon>Azospirillaceae</taxon>
        <taxon>Niveispirillum</taxon>
    </lineage>
</organism>
<dbReference type="Proteomes" id="UP000234752">
    <property type="component" value="Chromosome eg_1"/>
</dbReference>
<gene>
    <name evidence="1" type="ORF">C0V82_14275</name>
</gene>
<dbReference type="InterPro" id="IPR003314">
    <property type="entry name" value="Mu-type_HTH"/>
</dbReference>
<dbReference type="InterPro" id="IPR009004">
    <property type="entry name" value="Transposase_Mu_C"/>
</dbReference>
<dbReference type="InterPro" id="IPR009057">
    <property type="entry name" value="Homeodomain-like_sf"/>
</dbReference>
<dbReference type="GO" id="GO:0006313">
    <property type="term" value="P:DNA transposition"/>
    <property type="evidence" value="ECO:0007669"/>
    <property type="project" value="InterPro"/>
</dbReference>
<dbReference type="PROSITE" id="PS51702">
    <property type="entry name" value="HTH_MU"/>
    <property type="match status" value="1"/>
</dbReference>
<dbReference type="SUPFAM" id="SSF50610">
    <property type="entry name" value="mu transposase, C-terminal domain"/>
    <property type="match status" value="1"/>
</dbReference>
<dbReference type="InterPro" id="IPR001584">
    <property type="entry name" value="Integrase_cat-core"/>
</dbReference>
<proteinExistence type="predicted"/>
<dbReference type="Gene3D" id="3.30.420.10">
    <property type="entry name" value="Ribonuclease H-like superfamily/Ribonuclease H"/>
    <property type="match status" value="1"/>
</dbReference>
<dbReference type="Pfam" id="PF09039">
    <property type="entry name" value="HTH_Tnp_Mu_2"/>
    <property type="match status" value="1"/>
</dbReference>
<dbReference type="PROSITE" id="PS50994">
    <property type="entry name" value="INTEGRASE"/>
    <property type="match status" value="1"/>
</dbReference>
<dbReference type="KEGG" id="ncb:C0V82_14275"/>
<dbReference type="SUPFAM" id="SSF53098">
    <property type="entry name" value="Ribonuclease H-like"/>
    <property type="match status" value="1"/>
</dbReference>
<dbReference type="EMBL" id="CP025611">
    <property type="protein sequence ID" value="AUN31273.1"/>
    <property type="molecule type" value="Genomic_DNA"/>
</dbReference>
<dbReference type="AlphaFoldDB" id="A0A2K9NDR3"/>